<comment type="caution">
    <text evidence="1">The sequence shown here is derived from an EMBL/GenBank/DDBJ whole genome shotgun (WGS) entry which is preliminary data.</text>
</comment>
<evidence type="ECO:0000313" key="1">
    <source>
        <dbReference type="EMBL" id="KAG0140448.1"/>
    </source>
</evidence>
<gene>
    <name evidence="1" type="ORF">CROQUDRAFT_100123</name>
</gene>
<keyword evidence="2" id="KW-1185">Reference proteome</keyword>
<reference evidence="1" key="1">
    <citation type="submission" date="2013-11" db="EMBL/GenBank/DDBJ databases">
        <title>Genome sequence of the fusiform rust pathogen reveals effectors for host alternation and coevolution with pine.</title>
        <authorList>
            <consortium name="DOE Joint Genome Institute"/>
            <person name="Smith K."/>
            <person name="Pendleton A."/>
            <person name="Kubisiak T."/>
            <person name="Anderson C."/>
            <person name="Salamov A."/>
            <person name="Aerts A."/>
            <person name="Riley R."/>
            <person name="Clum A."/>
            <person name="Lindquist E."/>
            <person name="Ence D."/>
            <person name="Campbell M."/>
            <person name="Kronenberg Z."/>
            <person name="Feau N."/>
            <person name="Dhillon B."/>
            <person name="Hamelin R."/>
            <person name="Burleigh J."/>
            <person name="Smith J."/>
            <person name="Yandell M."/>
            <person name="Nelson C."/>
            <person name="Grigoriev I."/>
            <person name="Davis J."/>
        </authorList>
    </citation>
    <scope>NUCLEOTIDE SEQUENCE</scope>
    <source>
        <strain evidence="1">G11</strain>
    </source>
</reference>
<dbReference type="EMBL" id="MU167444">
    <property type="protein sequence ID" value="KAG0140448.1"/>
    <property type="molecule type" value="Genomic_DNA"/>
</dbReference>
<dbReference type="Proteomes" id="UP000886653">
    <property type="component" value="Unassembled WGS sequence"/>
</dbReference>
<name>A0A9P6NAI4_9BASI</name>
<accession>A0A9P6NAI4</accession>
<dbReference type="AlphaFoldDB" id="A0A9P6NAI4"/>
<sequence length="183" mass="20301">MAQPVKDSVKGRFSLPSLPPVPSTSLPEFSASDQSLLPSTLSSCTRYQCTRNPNHLQFSQFLIFHLCFPPSVGLVHTSASDMGRVNYSPNFKVLTITLMESGMSARATQQYLLSRVTHKTLAVWRKLYRETLAVIWDPASYNAPALAGLGCPYREAVALCGKASEYKAYLRERDLSHESEGQL</sequence>
<organism evidence="1 2">
    <name type="scientific">Cronartium quercuum f. sp. fusiforme G11</name>
    <dbReference type="NCBI Taxonomy" id="708437"/>
    <lineage>
        <taxon>Eukaryota</taxon>
        <taxon>Fungi</taxon>
        <taxon>Dikarya</taxon>
        <taxon>Basidiomycota</taxon>
        <taxon>Pucciniomycotina</taxon>
        <taxon>Pucciniomycetes</taxon>
        <taxon>Pucciniales</taxon>
        <taxon>Coleosporiaceae</taxon>
        <taxon>Cronartium</taxon>
    </lineage>
</organism>
<proteinExistence type="predicted"/>
<protein>
    <submittedName>
        <fullName evidence="1">Uncharacterized protein</fullName>
    </submittedName>
</protein>
<evidence type="ECO:0000313" key="2">
    <source>
        <dbReference type="Proteomes" id="UP000886653"/>
    </source>
</evidence>